<comment type="caution">
    <text evidence="4">The sequence shown here is derived from an EMBL/GenBank/DDBJ whole genome shotgun (WGS) entry which is preliminary data.</text>
</comment>
<dbReference type="Pfam" id="PF24681">
    <property type="entry name" value="Kelch_KLHDC2_KLHL20_DRC7"/>
    <property type="match status" value="1"/>
</dbReference>
<dbReference type="SUPFAM" id="SSF50965">
    <property type="entry name" value="Galactose oxidase, central domain"/>
    <property type="match status" value="1"/>
</dbReference>
<keyword evidence="5" id="KW-1185">Reference proteome</keyword>
<reference evidence="4 5" key="1">
    <citation type="submission" date="2022-05" db="EMBL/GenBank/DDBJ databases">
        <authorList>
            <consortium name="Genoscope - CEA"/>
            <person name="William W."/>
        </authorList>
    </citation>
    <scope>NUCLEOTIDE SEQUENCE [LARGE SCALE GENOMIC DNA]</scope>
</reference>
<dbReference type="InterPro" id="IPR015915">
    <property type="entry name" value="Kelch-typ_b-propeller"/>
</dbReference>
<feature type="domain" description="BTB" evidence="3">
    <location>
        <begin position="34"/>
        <end position="101"/>
    </location>
</feature>
<dbReference type="Gene3D" id="1.25.40.420">
    <property type="match status" value="1"/>
</dbReference>
<dbReference type="SMART" id="SM00225">
    <property type="entry name" value="BTB"/>
    <property type="match status" value="1"/>
</dbReference>
<protein>
    <recommendedName>
        <fullName evidence="3">BTB domain-containing protein</fullName>
    </recommendedName>
</protein>
<evidence type="ECO:0000313" key="5">
    <source>
        <dbReference type="Proteomes" id="UP001159427"/>
    </source>
</evidence>
<evidence type="ECO:0000256" key="1">
    <source>
        <dbReference type="ARBA" id="ARBA00022441"/>
    </source>
</evidence>
<dbReference type="SMART" id="SM00612">
    <property type="entry name" value="Kelch"/>
    <property type="match status" value="6"/>
</dbReference>
<dbReference type="PANTHER" id="PTHR45632:SF30">
    <property type="entry name" value="BTB DOMAIN-CONTAINING PROTEIN"/>
    <property type="match status" value="1"/>
</dbReference>
<dbReference type="PROSITE" id="PS50097">
    <property type="entry name" value="BTB"/>
    <property type="match status" value="1"/>
</dbReference>
<dbReference type="Gene3D" id="2.120.10.80">
    <property type="entry name" value="Kelch-type beta propeller"/>
    <property type="match status" value="2"/>
</dbReference>
<dbReference type="PANTHER" id="PTHR45632">
    <property type="entry name" value="LD33804P"/>
    <property type="match status" value="1"/>
</dbReference>
<dbReference type="Gene3D" id="3.30.710.10">
    <property type="entry name" value="Potassium Channel Kv1.1, Chain A"/>
    <property type="match status" value="1"/>
</dbReference>
<keyword evidence="2" id="KW-0677">Repeat</keyword>
<sequence>MAGKREQGCRTIDRNFKEGILQALNTLREKNNLCDVVLRVNGCNFPAHRCVLSASSSYFQALFSDDFVEKRSGIVIVDDLGYFQMEQVLQFLYLGEVEICLKNAENLVMAADYLHIPALKENASLVLQKSISLSNCLSLRAFSLKYGCALLKKSCDCFINQNFTQVAKSAAFGDLNYESFIELLTRDELNVNNEAEVFLSAVSWVKHDPHMRKELLLEVLKKVRLPLIAEKQLHEMIMSDKFLRNNSITLNRLLNINDVSVSASEFNLNRHFHVARTGPLETAIILSGGDKSYLKQRLQNSFVAFLPLRDTWVTLPDLHLPRHGHGAAVCQGALYLVGGVSGNVSAHSHVCQFSLVENRWNCVVADLPHPVSFSAVVSVQNKLFIIGGRDGFDKILVKTQCYDPLHNQWHCVKDMNFPRDNHSATVLGDSIYVISGDRQNFRSCERYDLSSNTWHILPDLTMPRQQPAAQAFSGKIIVAGGSFGVTYRLHTTCEMYNPRTNEWTLVSGLAVPRAGCCVAGTEDHVYIFGGSNGRSVLNTLDSVERYNVTEDRWETVSVIPEIVISPQVAVVKIPQKYLM</sequence>
<dbReference type="PIRSF" id="PIRSF037037">
    <property type="entry name" value="Kelch-like_protein_gigaxonin"/>
    <property type="match status" value="1"/>
</dbReference>
<proteinExistence type="predicted"/>
<evidence type="ECO:0000313" key="4">
    <source>
        <dbReference type="EMBL" id="CAH3025899.1"/>
    </source>
</evidence>
<evidence type="ECO:0000259" key="3">
    <source>
        <dbReference type="PROSITE" id="PS50097"/>
    </source>
</evidence>
<dbReference type="SUPFAM" id="SSF54695">
    <property type="entry name" value="POZ domain"/>
    <property type="match status" value="1"/>
</dbReference>
<dbReference type="Pfam" id="PF07707">
    <property type="entry name" value="BACK"/>
    <property type="match status" value="1"/>
</dbReference>
<dbReference type="InterPro" id="IPR000210">
    <property type="entry name" value="BTB/POZ_dom"/>
</dbReference>
<dbReference type="EMBL" id="CALNXI010000378">
    <property type="protein sequence ID" value="CAH3025899.1"/>
    <property type="molecule type" value="Genomic_DNA"/>
</dbReference>
<dbReference type="InterPro" id="IPR011043">
    <property type="entry name" value="Gal_Oxase/kelch_b-propeller"/>
</dbReference>
<dbReference type="Pfam" id="PF01344">
    <property type="entry name" value="Kelch_1"/>
    <property type="match status" value="2"/>
</dbReference>
<dbReference type="InterPro" id="IPR017096">
    <property type="entry name" value="BTB-kelch_protein"/>
</dbReference>
<dbReference type="Pfam" id="PF00651">
    <property type="entry name" value="BTB"/>
    <property type="match status" value="1"/>
</dbReference>
<evidence type="ECO:0000256" key="2">
    <source>
        <dbReference type="ARBA" id="ARBA00022737"/>
    </source>
</evidence>
<keyword evidence="1" id="KW-0880">Kelch repeat</keyword>
<dbReference type="Proteomes" id="UP001159427">
    <property type="component" value="Unassembled WGS sequence"/>
</dbReference>
<dbReference type="InterPro" id="IPR011333">
    <property type="entry name" value="SKP1/BTB/POZ_sf"/>
</dbReference>
<name>A0ABN8M8U5_9CNID</name>
<organism evidence="4 5">
    <name type="scientific">Porites evermanni</name>
    <dbReference type="NCBI Taxonomy" id="104178"/>
    <lineage>
        <taxon>Eukaryota</taxon>
        <taxon>Metazoa</taxon>
        <taxon>Cnidaria</taxon>
        <taxon>Anthozoa</taxon>
        <taxon>Hexacorallia</taxon>
        <taxon>Scleractinia</taxon>
        <taxon>Fungiina</taxon>
        <taxon>Poritidae</taxon>
        <taxon>Porites</taxon>
    </lineage>
</organism>
<dbReference type="InterPro" id="IPR011705">
    <property type="entry name" value="BACK"/>
</dbReference>
<gene>
    <name evidence="4" type="ORF">PEVE_00027481</name>
</gene>
<dbReference type="InterPro" id="IPR006652">
    <property type="entry name" value="Kelch_1"/>
</dbReference>
<dbReference type="CDD" id="cd18186">
    <property type="entry name" value="BTB_POZ_ZBTB_KLHL-like"/>
    <property type="match status" value="1"/>
</dbReference>
<accession>A0ABN8M8U5</accession>
<dbReference type="SMART" id="SM00875">
    <property type="entry name" value="BACK"/>
    <property type="match status" value="1"/>
</dbReference>